<comment type="caution">
    <text evidence="1">The sequence shown here is derived from an EMBL/GenBank/DDBJ whole genome shotgun (WGS) entry which is preliminary data.</text>
</comment>
<evidence type="ECO:0000313" key="2">
    <source>
        <dbReference type="Proteomes" id="UP000539642"/>
    </source>
</evidence>
<dbReference type="RefSeq" id="WP_183351209.1">
    <property type="nucleotide sequence ID" value="NZ_JACHEO010000012.1"/>
</dbReference>
<sequence length="70" mass="7403">MVYSCRNCGASAEDSSKLCNPTDEALNHKFCGASPEDICDGKLVEMNFVCTICGSFSADSATLCSPDQVD</sequence>
<reference evidence="1 2" key="1">
    <citation type="submission" date="2020-08" db="EMBL/GenBank/DDBJ databases">
        <title>Genomic Encyclopedia of Type Strains, Phase IV (KMG-IV): sequencing the most valuable type-strain genomes for metagenomic binning, comparative biology and taxonomic classification.</title>
        <authorList>
            <person name="Goeker M."/>
        </authorList>
    </citation>
    <scope>NUCLEOTIDE SEQUENCE [LARGE SCALE GENOMIC DNA]</scope>
    <source>
        <strain evidence="1 2">DSM 28570</strain>
    </source>
</reference>
<dbReference type="Proteomes" id="UP000539642">
    <property type="component" value="Unassembled WGS sequence"/>
</dbReference>
<dbReference type="EMBL" id="JACHEO010000012">
    <property type="protein sequence ID" value="MBB5348452.1"/>
    <property type="molecule type" value="Genomic_DNA"/>
</dbReference>
<accession>A0A840URN9</accession>
<keyword evidence="1" id="KW-0804">Transcription</keyword>
<name>A0A840URN9_9BACT</name>
<proteinExistence type="predicted"/>
<evidence type="ECO:0000313" key="1">
    <source>
        <dbReference type="EMBL" id="MBB5348452.1"/>
    </source>
</evidence>
<protein>
    <submittedName>
        <fullName evidence="1">DNA-directed RNA polymerase subunit RPC12/RpoP</fullName>
    </submittedName>
</protein>
<gene>
    <name evidence="1" type="ORF">HNQ81_002188</name>
</gene>
<keyword evidence="2" id="KW-1185">Reference proteome</keyword>
<dbReference type="GO" id="GO:0000428">
    <property type="term" value="C:DNA-directed RNA polymerase complex"/>
    <property type="evidence" value="ECO:0007669"/>
    <property type="project" value="UniProtKB-KW"/>
</dbReference>
<organism evidence="1 2">
    <name type="scientific">Desulfoprunum benzoelyticum</name>
    <dbReference type="NCBI Taxonomy" id="1506996"/>
    <lineage>
        <taxon>Bacteria</taxon>
        <taxon>Pseudomonadati</taxon>
        <taxon>Thermodesulfobacteriota</taxon>
        <taxon>Desulfobulbia</taxon>
        <taxon>Desulfobulbales</taxon>
        <taxon>Desulfobulbaceae</taxon>
        <taxon>Desulfoprunum</taxon>
    </lineage>
</organism>
<keyword evidence="1" id="KW-0240">DNA-directed RNA polymerase</keyword>
<dbReference type="AlphaFoldDB" id="A0A840URN9"/>